<dbReference type="EMBL" id="AOJI01000032">
    <property type="protein sequence ID" value="EMA65708.1"/>
    <property type="molecule type" value="Genomic_DNA"/>
</dbReference>
<evidence type="ECO:0000256" key="1">
    <source>
        <dbReference type="SAM" id="MobiDB-lite"/>
    </source>
</evidence>
<dbReference type="AlphaFoldDB" id="M0P795"/>
<feature type="region of interest" description="Disordered" evidence="1">
    <location>
        <begin position="191"/>
        <end position="216"/>
    </location>
</feature>
<keyword evidence="3" id="KW-1185">Reference proteome</keyword>
<dbReference type="Proteomes" id="UP000011575">
    <property type="component" value="Unassembled WGS sequence"/>
</dbReference>
<name>M0P795_9EURY</name>
<dbReference type="PATRIC" id="fig|1230454.4.peg.2702"/>
<comment type="caution">
    <text evidence="2">The sequence shown here is derived from an EMBL/GenBank/DDBJ whole genome shotgun (WGS) entry which is preliminary data.</text>
</comment>
<gene>
    <name evidence="2" type="ORF">C461_13446</name>
</gene>
<protein>
    <submittedName>
        <fullName evidence="2">Uncharacterized protein</fullName>
    </submittedName>
</protein>
<evidence type="ECO:0000313" key="2">
    <source>
        <dbReference type="EMBL" id="EMA65708.1"/>
    </source>
</evidence>
<evidence type="ECO:0000313" key="3">
    <source>
        <dbReference type="Proteomes" id="UP000011575"/>
    </source>
</evidence>
<dbReference type="Pfam" id="PF25257">
    <property type="entry name" value="DUF7858"/>
    <property type="match status" value="1"/>
</dbReference>
<sequence length="216" mass="22347">MDRGSIAPIWTVEPTGYRSVILAVFPAQYGGFNTSNKRLIRMTLSEIADGLEVTSRQRDRGVAVADDTETPLVDRLESHADDLPCTPAATATLVDAYTAGRSIGDAAREAGVAPMTGAKALHRCGVSGICPLAPSRRGVVRDWLDGRIARSEAVALSGGDDADFALATYVETHDPVPAVANAVDAHVAGTAPLGGGRGDRDDEALGGALGSPDGLR</sequence>
<proteinExistence type="predicted"/>
<accession>M0P795</accession>
<reference evidence="2 3" key="1">
    <citation type="journal article" date="2014" name="PLoS Genet.">
        <title>Phylogenetically driven sequencing of extremely halophilic archaea reveals strategies for static and dynamic osmo-response.</title>
        <authorList>
            <person name="Becker E.A."/>
            <person name="Seitzer P.M."/>
            <person name="Tritt A."/>
            <person name="Larsen D."/>
            <person name="Krusor M."/>
            <person name="Yao A.I."/>
            <person name="Wu D."/>
            <person name="Madern D."/>
            <person name="Eisen J.A."/>
            <person name="Darling A.E."/>
            <person name="Facciotti M.T."/>
        </authorList>
    </citation>
    <scope>NUCLEOTIDE SEQUENCE [LARGE SCALE GENOMIC DNA]</scope>
    <source>
        <strain evidence="2 3">JCM 13560</strain>
    </source>
</reference>
<dbReference type="InterPro" id="IPR057180">
    <property type="entry name" value="DUF7858"/>
</dbReference>
<organism evidence="2 3">
    <name type="scientific">Halorubrum aidingense JCM 13560</name>
    <dbReference type="NCBI Taxonomy" id="1230454"/>
    <lineage>
        <taxon>Archaea</taxon>
        <taxon>Methanobacteriati</taxon>
        <taxon>Methanobacteriota</taxon>
        <taxon>Stenosarchaea group</taxon>
        <taxon>Halobacteria</taxon>
        <taxon>Halobacteriales</taxon>
        <taxon>Haloferacaceae</taxon>
        <taxon>Halorubrum</taxon>
    </lineage>
</organism>